<sequence length="218" mass="23320">MNFEQALNHSCNSAFAQIALELGKDNLQKTGEELGLTSTFKVDRTEIAKGTLDLSKAVNIDLGWAGIGQYTTMLNPCAMMTVMGAIANNGKAVKPYYVKEITAPSGLKTYKASTSTLSTVELDVDTAYRMKKLLRSNVENYYGDSAFPGLVMCGKTGTAEVGDESTGDNALFAGFSQDESFPYAIIVVVEDTTSTGRGIAVPIANKVLQAVKQSEKSE</sequence>
<proteinExistence type="predicted"/>
<gene>
    <name evidence="2" type="primary">pbpA_7</name>
    <name evidence="2" type="ORF">SDC9_142424</name>
</gene>
<dbReference type="InterPro" id="IPR050515">
    <property type="entry name" value="Beta-lactam/transpept"/>
</dbReference>
<dbReference type="GO" id="GO:0071555">
    <property type="term" value="P:cell wall organization"/>
    <property type="evidence" value="ECO:0007669"/>
    <property type="project" value="TreeGrafter"/>
</dbReference>
<dbReference type="GO" id="GO:0071972">
    <property type="term" value="F:peptidoglycan L,D-transpeptidase activity"/>
    <property type="evidence" value="ECO:0007669"/>
    <property type="project" value="TreeGrafter"/>
</dbReference>
<name>A0A645E0G5_9ZZZZ</name>
<dbReference type="PANTHER" id="PTHR30627">
    <property type="entry name" value="PEPTIDOGLYCAN D,D-TRANSPEPTIDASE"/>
    <property type="match status" value="1"/>
</dbReference>
<dbReference type="Gene3D" id="3.40.710.10">
    <property type="entry name" value="DD-peptidase/beta-lactamase superfamily"/>
    <property type="match status" value="1"/>
</dbReference>
<dbReference type="GO" id="GO:0005886">
    <property type="term" value="C:plasma membrane"/>
    <property type="evidence" value="ECO:0007669"/>
    <property type="project" value="TreeGrafter"/>
</dbReference>
<evidence type="ECO:0000259" key="1">
    <source>
        <dbReference type="Pfam" id="PF00905"/>
    </source>
</evidence>
<comment type="caution">
    <text evidence="2">The sequence shown here is derived from an EMBL/GenBank/DDBJ whole genome shotgun (WGS) entry which is preliminary data.</text>
</comment>
<dbReference type="InterPro" id="IPR012338">
    <property type="entry name" value="Beta-lactam/transpept-like"/>
</dbReference>
<dbReference type="PANTHER" id="PTHR30627:SF24">
    <property type="entry name" value="PENICILLIN-BINDING PROTEIN 4B"/>
    <property type="match status" value="1"/>
</dbReference>
<protein>
    <submittedName>
        <fullName evidence="2">Penicillin-binding protein A</fullName>
    </submittedName>
</protein>
<dbReference type="AlphaFoldDB" id="A0A645E0G5"/>
<organism evidence="2">
    <name type="scientific">bioreactor metagenome</name>
    <dbReference type="NCBI Taxonomy" id="1076179"/>
    <lineage>
        <taxon>unclassified sequences</taxon>
        <taxon>metagenomes</taxon>
        <taxon>ecological metagenomes</taxon>
    </lineage>
</organism>
<accession>A0A645E0G5</accession>
<dbReference type="SUPFAM" id="SSF56601">
    <property type="entry name" value="beta-lactamase/transpeptidase-like"/>
    <property type="match status" value="1"/>
</dbReference>
<dbReference type="EMBL" id="VSSQ01041787">
    <property type="protein sequence ID" value="MPM95270.1"/>
    <property type="molecule type" value="Genomic_DNA"/>
</dbReference>
<dbReference type="GO" id="GO:0008658">
    <property type="term" value="F:penicillin binding"/>
    <property type="evidence" value="ECO:0007669"/>
    <property type="project" value="InterPro"/>
</dbReference>
<dbReference type="InterPro" id="IPR001460">
    <property type="entry name" value="PCN-bd_Tpept"/>
</dbReference>
<dbReference type="Pfam" id="PF00905">
    <property type="entry name" value="Transpeptidase"/>
    <property type="match status" value="1"/>
</dbReference>
<evidence type="ECO:0000313" key="2">
    <source>
        <dbReference type="EMBL" id="MPM95270.1"/>
    </source>
</evidence>
<reference evidence="2" key="1">
    <citation type="submission" date="2019-08" db="EMBL/GenBank/DDBJ databases">
        <authorList>
            <person name="Kucharzyk K."/>
            <person name="Murdoch R.W."/>
            <person name="Higgins S."/>
            <person name="Loffler F."/>
        </authorList>
    </citation>
    <scope>NUCLEOTIDE SEQUENCE</scope>
</reference>
<feature type="domain" description="Penicillin-binding protein transpeptidase" evidence="1">
    <location>
        <begin position="1"/>
        <end position="209"/>
    </location>
</feature>